<evidence type="ECO:0000313" key="3">
    <source>
        <dbReference type="Proteomes" id="UP000295380"/>
    </source>
</evidence>
<gene>
    <name evidence="2" type="ORF">C8E00_101191</name>
</gene>
<sequence>MTTIIRLTRLLPSIQRLSFTSCSGHASEMSWSGKGVGTVTPEAHSGGVRFIEQGHFLPRGQSRDVAFRNVYRWDLHPERIALYHERRGTEAAVWLFDLIADSASTLSSHAPHLCGADTYRARLTLEPRGFRLDWHIVGPRKDERLLYHYQSSTD</sequence>
<accession>A0A4R7NVX7</accession>
<dbReference type="OrthoDB" id="21379at2"/>
<dbReference type="Proteomes" id="UP000295380">
    <property type="component" value="Unassembled WGS sequence"/>
</dbReference>
<dbReference type="EMBL" id="SOBR01000001">
    <property type="protein sequence ID" value="TDU24811.1"/>
    <property type="molecule type" value="Genomic_DNA"/>
</dbReference>
<protein>
    <recommendedName>
        <fullName evidence="1">DUF6314 domain-containing protein</fullName>
    </recommendedName>
</protein>
<organism evidence="2 3">
    <name type="scientific">Chromohalobacter marismortui</name>
    <dbReference type="NCBI Taxonomy" id="42055"/>
    <lineage>
        <taxon>Bacteria</taxon>
        <taxon>Pseudomonadati</taxon>
        <taxon>Pseudomonadota</taxon>
        <taxon>Gammaproteobacteria</taxon>
        <taxon>Oceanospirillales</taxon>
        <taxon>Halomonadaceae</taxon>
        <taxon>Chromohalobacter</taxon>
    </lineage>
</organism>
<keyword evidence="3" id="KW-1185">Reference proteome</keyword>
<evidence type="ECO:0000313" key="2">
    <source>
        <dbReference type="EMBL" id="TDU24811.1"/>
    </source>
</evidence>
<feature type="domain" description="DUF6314" evidence="1">
    <location>
        <begin position="34"/>
        <end position="150"/>
    </location>
</feature>
<dbReference type="Pfam" id="PF19834">
    <property type="entry name" value="DUF6314"/>
    <property type="match status" value="1"/>
</dbReference>
<proteinExistence type="predicted"/>
<name>A0A4R7NVX7_9GAMM</name>
<reference evidence="2 3" key="1">
    <citation type="submission" date="2019-03" db="EMBL/GenBank/DDBJ databases">
        <title>Genomic Encyclopedia of Type Strains, Phase IV (KMG-IV): sequencing the most valuable type-strain genomes for metagenomic binning, comparative biology and taxonomic classification.</title>
        <authorList>
            <person name="Goeker M."/>
        </authorList>
    </citation>
    <scope>NUCLEOTIDE SEQUENCE [LARGE SCALE GENOMIC DNA]</scope>
    <source>
        <strain evidence="2 3">DSM 6770</strain>
    </source>
</reference>
<dbReference type="AlphaFoldDB" id="A0A4R7NVX7"/>
<comment type="caution">
    <text evidence="2">The sequence shown here is derived from an EMBL/GenBank/DDBJ whole genome shotgun (WGS) entry which is preliminary data.</text>
</comment>
<evidence type="ECO:0000259" key="1">
    <source>
        <dbReference type="Pfam" id="PF19834"/>
    </source>
</evidence>
<dbReference type="InterPro" id="IPR045632">
    <property type="entry name" value="DUF6314"/>
</dbReference>